<dbReference type="AlphaFoldDB" id="A0A1D7QLY6"/>
<dbReference type="EMBL" id="CP017141">
    <property type="protein sequence ID" value="AOM79684.1"/>
    <property type="molecule type" value="Genomic_DNA"/>
</dbReference>
<dbReference type="Proteomes" id="UP000094313">
    <property type="component" value="Chromosome"/>
</dbReference>
<evidence type="ECO:0000313" key="1">
    <source>
        <dbReference type="EMBL" id="AOM79684.1"/>
    </source>
</evidence>
<organism evidence="1 2">
    <name type="scientific">Pedobacter steynii</name>
    <dbReference type="NCBI Taxonomy" id="430522"/>
    <lineage>
        <taxon>Bacteria</taxon>
        <taxon>Pseudomonadati</taxon>
        <taxon>Bacteroidota</taxon>
        <taxon>Sphingobacteriia</taxon>
        <taxon>Sphingobacteriales</taxon>
        <taxon>Sphingobacteriaceae</taxon>
        <taxon>Pedobacter</taxon>
    </lineage>
</organism>
<dbReference type="KEGG" id="psty:BFS30_22505"/>
<keyword evidence="2" id="KW-1185">Reference proteome</keyword>
<proteinExistence type="predicted"/>
<gene>
    <name evidence="1" type="ORF">BFS30_22505</name>
</gene>
<protein>
    <recommendedName>
        <fullName evidence="3">SPOR domain-containing protein</fullName>
    </recommendedName>
</protein>
<sequence length="969" mass="109774">MPENQINPYMRRIKGSLWRTLWLFVWLTAAWLLTVGSCFAQTEPEEPEEIPVFLNVQRVGATEIQALIRAERVWLPVAELFNFLKIRYEVSKNRDSVSGTFIKPTSAYVIDQVHHQIIYEDQRYELKAEDLIRTNTGLYLQSDYFGKVFGLNCLFSFRNLSVVLSTQLELPVLREIRQEQMRANLNKLSGIFKADTVIGRNYPLFYFGTADYAALTSAGNKGTPQDARVSLGLGGMLAGGETNVVLNYHNNAGFSGRQQYYLWRYVDNNMRYAKQVMAGKIQGQSISSIYAPVIGVQVTNAPTTYRRSFGTYTLSNHTEPNWMVELYVNGVLINYVKADAAGFYTFNVPLVYGNTMIKLRFYGPYGEERSTEQNINIPFNFLPKNEFEYTASSGILEDETRAKFARLSTNYGLTRNITVGAGLEYLSSISSGTKIPFVNTSIRLLPNLLFSGEYDHDVRSKALLSYNLPSGLQIEINNTWYKKGQTAINNTFVEDRKAMFSFPFRGRSFSAYTRLTIEQILLSNTRYTLANWMLSGVIGNMSASATTYSIFMKEADPYVYTNYSFSLRAFKNLLITQQLQYEYVQKQVIGIKTELEKRVFKRGYLNLSYEQNFLSDISNVEVGLRYDFSFAQTRVSVRRSNDLIRTLQGISGSLIHDGKSGFTNFNNYTSVGKGAVLLIPYLDLNGNNRRDRGEPKAQGLKVRINGGRIQQSVKDTTIRITDLEAYTNYAIELDGSGFDRLAWKFPKKNYSVVIDPNFVKNIEVPISVFGEVSGRVILKKGTKEEGQGNVLINFYNEQAKLIGYTTSEVDGYFSYLGLLPGKYLVKMDSLQLKKMDLIGETPAIPVVIVRSTDGDLVNGLSLVTRPALVEEEKTEEPAMPPVVQAVPEEQPVVIPAMGPLTVQAAHFKFQMARTSQRILLKYYKNVVIVPTKWVYYNIQIKGIKDVEEAKKVIKMIKTIGFPDAYLLKD</sequence>
<accession>A0A1D7QLY6</accession>
<evidence type="ECO:0008006" key="3">
    <source>
        <dbReference type="Google" id="ProtNLM"/>
    </source>
</evidence>
<name>A0A1D7QLY6_9SPHI</name>
<reference evidence="1 2" key="1">
    <citation type="submission" date="2016-08" db="EMBL/GenBank/DDBJ databases">
        <authorList>
            <person name="Seilhamer J.J."/>
        </authorList>
    </citation>
    <scope>NUCLEOTIDE SEQUENCE [LARGE SCALE GENOMIC DNA]</scope>
    <source>
        <strain evidence="1 2">DX4</strain>
    </source>
</reference>
<evidence type="ECO:0000313" key="2">
    <source>
        <dbReference type="Proteomes" id="UP000094313"/>
    </source>
</evidence>